<evidence type="ECO:0000313" key="2">
    <source>
        <dbReference type="EMBL" id="QPJ60707.1"/>
    </source>
</evidence>
<evidence type="ECO:0000313" key="3">
    <source>
        <dbReference type="Proteomes" id="UP000594688"/>
    </source>
</evidence>
<dbReference type="PANTHER" id="PTHR45856">
    <property type="entry name" value="ALPHA/BETA-HYDROLASES SUPERFAMILY PROTEIN"/>
    <property type="match status" value="1"/>
</dbReference>
<dbReference type="GO" id="GO:0006629">
    <property type="term" value="P:lipid metabolic process"/>
    <property type="evidence" value="ECO:0007669"/>
    <property type="project" value="InterPro"/>
</dbReference>
<proteinExistence type="predicted"/>
<dbReference type="SUPFAM" id="SSF53474">
    <property type="entry name" value="alpha/beta-Hydrolases"/>
    <property type="match status" value="1"/>
</dbReference>
<evidence type="ECO:0000259" key="1">
    <source>
        <dbReference type="Pfam" id="PF01764"/>
    </source>
</evidence>
<dbReference type="PANTHER" id="PTHR45856:SF24">
    <property type="entry name" value="FUNGAL LIPASE-LIKE DOMAIN-CONTAINING PROTEIN"/>
    <property type="match status" value="1"/>
</dbReference>
<dbReference type="InterPro" id="IPR002921">
    <property type="entry name" value="Fungal_lipase-type"/>
</dbReference>
<dbReference type="InterPro" id="IPR029058">
    <property type="entry name" value="AB_hydrolase_fold"/>
</dbReference>
<organism evidence="2 3">
    <name type="scientific">Candidatus Nitronauta litoralis</name>
    <dbReference type="NCBI Taxonomy" id="2705533"/>
    <lineage>
        <taxon>Bacteria</taxon>
        <taxon>Pseudomonadati</taxon>
        <taxon>Nitrospinota/Tectimicrobiota group</taxon>
        <taxon>Nitrospinota</taxon>
        <taxon>Nitrospinia</taxon>
        <taxon>Nitrospinales</taxon>
        <taxon>Nitrospinaceae</taxon>
        <taxon>Candidatus Nitronauta</taxon>
    </lineage>
</organism>
<protein>
    <submittedName>
        <fullName evidence="2">Lipase family protein</fullName>
    </submittedName>
</protein>
<dbReference type="InterPro" id="IPR051218">
    <property type="entry name" value="Sec_MonoDiacylglyc_Lipase"/>
</dbReference>
<dbReference type="KEGG" id="nli:G3M70_01905"/>
<dbReference type="Proteomes" id="UP000594688">
    <property type="component" value="Chromosome"/>
</dbReference>
<sequence length="277" mass="31766">MNNFNPYNTRFCKTNALGMARAAELAYEDREIVKEKVTQWGFEKFEFFDSNETQAFIAGKEDMILVSFRGTEPKKVQDLFTDAQLFKAPGPGGRVHFGFLKAVEHVMEGVHWKIKEFKDFFIQRLGDDHSKLPPALWFTGHSLGAALATLAVAKLRIDKDHQEEPIHGLYTFGSPRVGNPDFADKFNSNFKDHSYRVVHNNDVVTRVPLRAHSYRHVGQFWYLDTDGELANDPGWWSLKLDRIKGRIEDLGKIGPDGLKDHSMKHYINKLEGLVEKK</sequence>
<dbReference type="Pfam" id="PF01764">
    <property type="entry name" value="Lipase_3"/>
    <property type="match status" value="1"/>
</dbReference>
<dbReference type="Gene3D" id="3.40.50.1820">
    <property type="entry name" value="alpha/beta hydrolase"/>
    <property type="match status" value="1"/>
</dbReference>
<gene>
    <name evidence="2" type="ORF">G3M70_01905</name>
</gene>
<feature type="domain" description="Fungal lipase-type" evidence="1">
    <location>
        <begin position="66"/>
        <end position="210"/>
    </location>
</feature>
<reference evidence="2 3" key="1">
    <citation type="submission" date="2020-02" db="EMBL/GenBank/DDBJ databases">
        <title>Genomic and physiological characterization of two novel Nitrospinaceae genera.</title>
        <authorList>
            <person name="Mueller A.J."/>
            <person name="Jung M.-Y."/>
            <person name="Strachan C.R."/>
            <person name="Herbold C.W."/>
            <person name="Kirkegaard R.H."/>
            <person name="Daims H."/>
        </authorList>
    </citation>
    <scope>NUCLEOTIDE SEQUENCE [LARGE SCALE GENOMIC DNA]</scope>
    <source>
        <strain evidence="2">EB</strain>
    </source>
</reference>
<accession>A0A7T0BTH3</accession>
<dbReference type="CDD" id="cd00519">
    <property type="entry name" value="Lipase_3"/>
    <property type="match status" value="1"/>
</dbReference>
<name>A0A7T0BTH3_9BACT</name>
<dbReference type="AlphaFoldDB" id="A0A7T0BTH3"/>
<dbReference type="EMBL" id="CP048685">
    <property type="protein sequence ID" value="QPJ60707.1"/>
    <property type="molecule type" value="Genomic_DNA"/>
</dbReference>